<reference evidence="4 5" key="1">
    <citation type="submission" date="2020-08" db="EMBL/GenBank/DDBJ databases">
        <title>Whole genome sequence of Shewanella sp strain PS-2.</title>
        <authorList>
            <person name="Das S.K."/>
        </authorList>
    </citation>
    <scope>NUCLEOTIDE SEQUENCE [LARGE SCALE GENOMIC DNA]</scope>
    <source>
        <strain evidence="4 5">PS-2</strain>
    </source>
</reference>
<keyword evidence="2" id="KW-0472">Membrane</keyword>
<evidence type="ECO:0000313" key="4">
    <source>
        <dbReference type="EMBL" id="MCG9962744.1"/>
    </source>
</evidence>
<feature type="domain" description="Type II secretion system protein GspB C-terminal" evidence="3">
    <location>
        <begin position="306"/>
        <end position="365"/>
    </location>
</feature>
<proteinExistence type="predicted"/>
<name>A0ABS9QQY6_9GAMM</name>
<dbReference type="Pfam" id="PF16537">
    <property type="entry name" value="T2SSB"/>
    <property type="match status" value="1"/>
</dbReference>
<feature type="region of interest" description="Disordered" evidence="1">
    <location>
        <begin position="106"/>
        <end position="129"/>
    </location>
</feature>
<protein>
    <submittedName>
        <fullName evidence="4">General secretion pathway protein GspB</fullName>
    </submittedName>
</protein>
<organism evidence="4 5">
    <name type="scientific">Shewanella cutis</name>
    <dbReference type="NCBI Taxonomy" id="2766780"/>
    <lineage>
        <taxon>Bacteria</taxon>
        <taxon>Pseudomonadati</taxon>
        <taxon>Pseudomonadota</taxon>
        <taxon>Gammaproteobacteria</taxon>
        <taxon>Alteromonadales</taxon>
        <taxon>Shewanellaceae</taxon>
        <taxon>Shewanella</taxon>
    </lineage>
</organism>
<dbReference type="RefSeq" id="WP_240129490.1">
    <property type="nucleotide sequence ID" value="NZ_JACSDI010000001.1"/>
</dbReference>
<comment type="caution">
    <text evidence="4">The sequence shown here is derived from an EMBL/GenBank/DDBJ whole genome shotgun (WGS) entry which is preliminary data.</text>
</comment>
<dbReference type="Proteomes" id="UP000829384">
    <property type="component" value="Unassembled WGS sequence"/>
</dbReference>
<feature type="compositionally biased region" description="Polar residues" evidence="1">
    <location>
        <begin position="106"/>
        <end position="116"/>
    </location>
</feature>
<accession>A0ABS9QQY6</accession>
<dbReference type="InterPro" id="IPR032389">
    <property type="entry name" value="GspB_C"/>
</dbReference>
<sequence length="366" mass="38986">MSILLDAVTRNKQQQSSALPDAVLTPRASYPTPRKAAFPVAKLSLLAVAIALGVGGAWGIANWQQSSSMAVLKANDAHKSNTYQGAVIAAHASKTGSDAVVNQTNRELSTSATSEPEVSPDTHPQDARGTAGFRLAGKVALPREQVLNEQPLSMQGYVNSNISSAQTLSANPATTDPSYDDYLATSVALDETVRQQSSMENMIEPQEAAEPEPIMLGANANGQGLATLEALRQQVNAAAVDVGLNTAQSRQDDELVATFQDALKDVEYGKAAKVPVTEPKLDPIPKTENDDIPKYGQLPAGLQLQVPEFNIVAHVYSTDASQRWLNVDGAELQEGDMIAAKLKIIAIRPRDVVLDIQGTQFRVPAI</sequence>
<evidence type="ECO:0000256" key="2">
    <source>
        <dbReference type="SAM" id="Phobius"/>
    </source>
</evidence>
<evidence type="ECO:0000313" key="5">
    <source>
        <dbReference type="Proteomes" id="UP000829384"/>
    </source>
</evidence>
<dbReference type="EMBL" id="JACSDI010000001">
    <property type="protein sequence ID" value="MCG9962744.1"/>
    <property type="molecule type" value="Genomic_DNA"/>
</dbReference>
<keyword evidence="2" id="KW-1133">Transmembrane helix</keyword>
<feature type="transmembrane region" description="Helical" evidence="2">
    <location>
        <begin position="43"/>
        <end position="61"/>
    </location>
</feature>
<evidence type="ECO:0000259" key="3">
    <source>
        <dbReference type="Pfam" id="PF16537"/>
    </source>
</evidence>
<keyword evidence="2" id="KW-0812">Transmembrane</keyword>
<keyword evidence="5" id="KW-1185">Reference proteome</keyword>
<gene>
    <name evidence="4" type="ORF">H9J30_02205</name>
</gene>
<evidence type="ECO:0000256" key="1">
    <source>
        <dbReference type="SAM" id="MobiDB-lite"/>
    </source>
</evidence>